<dbReference type="NCBIfam" id="TIGR00762">
    <property type="entry name" value="DegV"/>
    <property type="match status" value="1"/>
</dbReference>
<protein>
    <submittedName>
        <fullName evidence="2">DegV family protein</fullName>
    </submittedName>
</protein>
<dbReference type="InterPro" id="IPR050270">
    <property type="entry name" value="DegV_domain_contain"/>
</dbReference>
<gene>
    <name evidence="2" type="ORF">WMO41_00025</name>
</gene>
<evidence type="ECO:0000256" key="1">
    <source>
        <dbReference type="ARBA" id="ARBA00023121"/>
    </source>
</evidence>
<sequence length="298" mass="32985">MKIAIVTDSNSGITQSQAGELGIFVLPMPFMINGETFEEDINLTQEEFYKRQAEDADISTSQPSPQDVTDLWDKLLAEGYEQIVHIPMSSGLSGSCQTARMLADDYEGKVFVVNNQRISVTQRQSALDAKELAEAGFNGEQIFEILERVKMESSIYITVDTLKFLKKGGRITPAAAALGTLLRIKPVLQIQGEKLDSFSKVRTMKQARTTMLAAAEKDLKDRFADPEAENTWMLVAHTQNDEMAAEFAKEIEEHYPKAGAVYRAPLSLSIACHIGPGSLAVAMSKKIDIEAERKRYGL</sequence>
<dbReference type="SUPFAM" id="SSF82549">
    <property type="entry name" value="DAK1/DegV-like"/>
    <property type="match status" value="1"/>
</dbReference>
<dbReference type="Gene3D" id="3.30.1180.10">
    <property type="match status" value="1"/>
</dbReference>
<dbReference type="RefSeq" id="WP_177292079.1">
    <property type="nucleotide sequence ID" value="NZ_JBBMFJ010000001.1"/>
</dbReference>
<keyword evidence="3" id="KW-1185">Reference proteome</keyword>
<reference evidence="2 3" key="1">
    <citation type="submission" date="2024-03" db="EMBL/GenBank/DDBJ databases">
        <title>Human intestinal bacterial collection.</title>
        <authorList>
            <person name="Pauvert C."/>
            <person name="Hitch T.C.A."/>
            <person name="Clavel T."/>
        </authorList>
    </citation>
    <scope>NUCLEOTIDE SEQUENCE [LARGE SCALE GENOMIC DNA]</scope>
    <source>
        <strain evidence="2 3">CLA-AP-H27</strain>
    </source>
</reference>
<proteinExistence type="predicted"/>
<dbReference type="Pfam" id="PF02645">
    <property type="entry name" value="DegV"/>
    <property type="match status" value="1"/>
</dbReference>
<dbReference type="PANTHER" id="PTHR33434">
    <property type="entry name" value="DEGV DOMAIN-CONTAINING PROTEIN DR_1986-RELATED"/>
    <property type="match status" value="1"/>
</dbReference>
<name>A0ABV1HGX7_9FIRM</name>
<evidence type="ECO:0000313" key="2">
    <source>
        <dbReference type="EMBL" id="MEQ2561575.1"/>
    </source>
</evidence>
<dbReference type="EMBL" id="JBBMFJ010000001">
    <property type="protein sequence ID" value="MEQ2561575.1"/>
    <property type="molecule type" value="Genomic_DNA"/>
</dbReference>
<dbReference type="InterPro" id="IPR043168">
    <property type="entry name" value="DegV_C"/>
</dbReference>
<evidence type="ECO:0000313" key="3">
    <source>
        <dbReference type="Proteomes" id="UP001437460"/>
    </source>
</evidence>
<dbReference type="InterPro" id="IPR003797">
    <property type="entry name" value="DegV"/>
</dbReference>
<organism evidence="2 3">
    <name type="scientific">Ventrimonas faecis</name>
    <dbReference type="NCBI Taxonomy" id="3133170"/>
    <lineage>
        <taxon>Bacteria</taxon>
        <taxon>Bacillati</taxon>
        <taxon>Bacillota</taxon>
        <taxon>Clostridia</taxon>
        <taxon>Lachnospirales</taxon>
        <taxon>Lachnospiraceae</taxon>
        <taxon>Ventrimonas</taxon>
    </lineage>
</organism>
<dbReference type="Gene3D" id="3.40.50.10170">
    <property type="match status" value="1"/>
</dbReference>
<dbReference type="PROSITE" id="PS51482">
    <property type="entry name" value="DEGV"/>
    <property type="match status" value="1"/>
</dbReference>
<dbReference type="PANTHER" id="PTHR33434:SF2">
    <property type="entry name" value="FATTY ACID-BINDING PROTEIN TM_1468"/>
    <property type="match status" value="1"/>
</dbReference>
<keyword evidence="1" id="KW-0446">Lipid-binding</keyword>
<dbReference type="Proteomes" id="UP001437460">
    <property type="component" value="Unassembled WGS sequence"/>
</dbReference>
<accession>A0ABV1HGX7</accession>
<comment type="caution">
    <text evidence="2">The sequence shown here is derived from an EMBL/GenBank/DDBJ whole genome shotgun (WGS) entry which is preliminary data.</text>
</comment>